<reference evidence="4 5" key="1">
    <citation type="submission" date="2019-09" db="EMBL/GenBank/DDBJ databases">
        <title>Nocardioides panacisoli sp. nov., isolated from the soil of a ginseng field.</title>
        <authorList>
            <person name="Cho C."/>
        </authorList>
    </citation>
    <scope>NUCLEOTIDE SEQUENCE [LARGE SCALE GENOMIC DNA]</scope>
    <source>
        <strain evidence="4 5">BN130099</strain>
    </source>
</reference>
<dbReference type="Gene3D" id="2.150.10.10">
    <property type="entry name" value="Serralysin-like metalloprotease, C-terminal"/>
    <property type="match status" value="2"/>
</dbReference>
<name>A0A5B1L584_9ACTN</name>
<dbReference type="PRINTS" id="PR00313">
    <property type="entry name" value="CABNDNGRPT"/>
</dbReference>
<keyword evidence="2" id="KW-0732">Signal</keyword>
<gene>
    <name evidence="4" type="ORF">F0U44_19400</name>
</gene>
<feature type="chain" id="PRO_5023060091" evidence="2">
    <location>
        <begin position="33"/>
        <end position="1060"/>
    </location>
</feature>
<proteinExistence type="inferred from homology"/>
<feature type="signal peptide" evidence="2">
    <location>
        <begin position="1"/>
        <end position="32"/>
    </location>
</feature>
<dbReference type="Pfam" id="PF13320">
    <property type="entry name" value="GH123_cat"/>
    <property type="match status" value="1"/>
</dbReference>
<dbReference type="InterPro" id="IPR025150">
    <property type="entry name" value="GH123_cat"/>
</dbReference>
<keyword evidence="5" id="KW-1185">Reference proteome</keyword>
<dbReference type="InterPro" id="IPR001343">
    <property type="entry name" value="Hemolysn_Ca-bd"/>
</dbReference>
<dbReference type="Pfam" id="PF07676">
    <property type="entry name" value="PD40"/>
    <property type="match status" value="2"/>
</dbReference>
<dbReference type="Gene3D" id="2.120.10.30">
    <property type="entry name" value="TolB, C-terminal domain"/>
    <property type="match status" value="2"/>
</dbReference>
<evidence type="ECO:0000313" key="4">
    <source>
        <dbReference type="EMBL" id="KAA1415813.1"/>
    </source>
</evidence>
<feature type="domain" description="Glycoside hydrolase 123 catalytic" evidence="3">
    <location>
        <begin position="466"/>
        <end position="562"/>
    </location>
</feature>
<dbReference type="InterPro" id="IPR018511">
    <property type="entry name" value="Hemolysin-typ_Ca-bd_CS"/>
</dbReference>
<reference evidence="4 5" key="2">
    <citation type="submission" date="2019-09" db="EMBL/GenBank/DDBJ databases">
        <authorList>
            <person name="Jin C."/>
        </authorList>
    </citation>
    <scope>NUCLEOTIDE SEQUENCE [LARGE SCALE GENOMIC DNA]</scope>
    <source>
        <strain evidence="4 5">BN130099</strain>
    </source>
</reference>
<evidence type="ECO:0000259" key="3">
    <source>
        <dbReference type="Pfam" id="PF13320"/>
    </source>
</evidence>
<dbReference type="PANTHER" id="PTHR36842:SF1">
    <property type="entry name" value="PROTEIN TOLB"/>
    <property type="match status" value="1"/>
</dbReference>
<dbReference type="PROSITE" id="PS00330">
    <property type="entry name" value="HEMOLYSIN_CALCIUM"/>
    <property type="match status" value="1"/>
</dbReference>
<protein>
    <submittedName>
        <fullName evidence="4">DUF4091 domain-containing protein</fullName>
    </submittedName>
</protein>
<dbReference type="InterPro" id="IPR011042">
    <property type="entry name" value="6-blade_b-propeller_TolB-like"/>
</dbReference>
<dbReference type="Proteomes" id="UP000325003">
    <property type="component" value="Unassembled WGS sequence"/>
</dbReference>
<evidence type="ECO:0000256" key="2">
    <source>
        <dbReference type="SAM" id="SignalP"/>
    </source>
</evidence>
<dbReference type="EMBL" id="VUJV01000008">
    <property type="protein sequence ID" value="KAA1415813.1"/>
    <property type="molecule type" value="Genomic_DNA"/>
</dbReference>
<accession>A0A5B1L584</accession>
<dbReference type="RefSeq" id="WP_149730039.1">
    <property type="nucleotide sequence ID" value="NZ_VUJV01000008.1"/>
</dbReference>
<dbReference type="AlphaFoldDB" id="A0A5B1L584"/>
<dbReference type="GO" id="GO:0005509">
    <property type="term" value="F:calcium ion binding"/>
    <property type="evidence" value="ECO:0007669"/>
    <property type="project" value="InterPro"/>
</dbReference>
<dbReference type="InterPro" id="IPR011659">
    <property type="entry name" value="WD40"/>
</dbReference>
<dbReference type="PANTHER" id="PTHR36842">
    <property type="entry name" value="PROTEIN TOLB HOMOLOG"/>
    <property type="match status" value="1"/>
</dbReference>
<dbReference type="SUPFAM" id="SSF82171">
    <property type="entry name" value="DPP6 N-terminal domain-like"/>
    <property type="match status" value="1"/>
</dbReference>
<comment type="similarity">
    <text evidence="1">Belongs to the TolB family.</text>
</comment>
<evidence type="ECO:0000313" key="5">
    <source>
        <dbReference type="Proteomes" id="UP000325003"/>
    </source>
</evidence>
<sequence length="1060" mass="110182">MRRTSLVRAGYSMSVVVATAVAALGVPAPSQAVGPTVGVADSVTVIRPDIAPSGLASSVDLVAARGEYESVQLVVTGPATITDVSASLGTWGEAEVYAEWPYTVIDEQPGAGHAQPTDGEARGPANAWTPTGRWFDALVPERDLIYDEPRDIYPIVVPAGERGAVWVDIFVPTSASADVHHGSITVTSTGGTTDVPVTLEVLNWTMPATSTLPGQFMVPADGGNNHVCVAHGCTSTTAAGRTLNSLYSRVALENRISLSNGFGFNHAGSPAAYSPADWQTAFEGPLLGGGAPYPATADFHLTAPRFTAVSQYAYRDFHCLTACADGWETASTGDAWAGDFRWYGCDEANTVAKWDVCATNLNLAENGWNRPVVVSGSWGNWAAGGGTATGTRPATAGGPAMTMDVIAPYFDQIVPNNDRDNTVGTRGQYDAFLGSSAAHRLWLVTACNAGACGDDNDWLYAPDNYTGSPGYAIDAPANQARSMPWFIDRFDATGELHWAAVQRLSTAWNDGGSYFDGMNGDGTLFYPGTTARIGGTHDIPIESIRLKRIRDGREDWEYLQFLRDHGKGAEVDAIVDGLYHRMYDATWAKDGHGAGSLLAARADLAGLVREVTGDEDPPAPTGRIVYSTTADGNVEIHSIAVNGTDDRRLTNDAAPDGFPSWSPDSTKIAWSRGTQATGANIWVMNHDGSGATPLTSSPAGTSASKPTWSPDGTWLYYVRTDNTGSQIMRMPAGGGAATAVVAGYDPSVHPDGRVYYSHAIFGGQHVYAKTPGGLDEEITYGPVDEAVDVSPDGSLITFSRTNLDYSAPYDIWVDDSEAGPASATKVVDVAGNALQSAFSPAGDRLVYVSDEGGSQVWRADLDGTDQTAITTGPGLKQDPDWGTPPAIPPAARCNGQTVTVELSKGQVPTARADVILGTPGNDTINAAGGNDTVCGLGGDDVVQGGAGNDWIDGGAGTDTASYVAATTTVTLSLGSTAAQATGTSTGTDTLRAFERAWGGQAGDRLTGTGAANRLEGRAGNDTLLGAAGNDALIGGAGTDTCNGGDGTDTAATCETKVKVP</sequence>
<comment type="caution">
    <text evidence="4">The sequence shown here is derived from an EMBL/GenBank/DDBJ whole genome shotgun (WGS) entry which is preliminary data.</text>
</comment>
<dbReference type="SUPFAM" id="SSF51120">
    <property type="entry name" value="beta-Roll"/>
    <property type="match status" value="1"/>
</dbReference>
<dbReference type="Pfam" id="PF00353">
    <property type="entry name" value="HemolysinCabind"/>
    <property type="match status" value="2"/>
</dbReference>
<evidence type="ECO:0000256" key="1">
    <source>
        <dbReference type="ARBA" id="ARBA00009820"/>
    </source>
</evidence>
<organism evidence="4 5">
    <name type="scientific">Nocardioides humilatus</name>
    <dbReference type="NCBI Taxonomy" id="2607660"/>
    <lineage>
        <taxon>Bacteria</taxon>
        <taxon>Bacillati</taxon>
        <taxon>Actinomycetota</taxon>
        <taxon>Actinomycetes</taxon>
        <taxon>Propionibacteriales</taxon>
        <taxon>Nocardioidaceae</taxon>
        <taxon>Nocardioides</taxon>
    </lineage>
</organism>
<dbReference type="InterPro" id="IPR011049">
    <property type="entry name" value="Serralysin-like_metalloprot_C"/>
</dbReference>